<dbReference type="KEGG" id="vg:2716686"/>
<keyword evidence="7" id="KW-0347">Helicase</keyword>
<dbReference type="PROSITE" id="PS51657">
    <property type="entry name" value="PSRV_HELICASE"/>
    <property type="match status" value="1"/>
</dbReference>
<dbReference type="InterPro" id="IPR005123">
    <property type="entry name" value="Oxoglu/Fe-dep_dioxygenase_dom"/>
</dbReference>
<dbReference type="InterPro" id="IPR001788">
    <property type="entry name" value="RNA-dep_RNA_pol_alsuvir"/>
</dbReference>
<dbReference type="InterPro" id="IPR008041">
    <property type="entry name" value="Peptidase_C23"/>
</dbReference>
<dbReference type="GO" id="GO:0003723">
    <property type="term" value="F:RNA binding"/>
    <property type="evidence" value="ECO:0007669"/>
    <property type="project" value="InterPro"/>
</dbReference>
<dbReference type="Pfam" id="PF05379">
    <property type="entry name" value="Peptidase_C23"/>
    <property type="match status" value="1"/>
</dbReference>
<dbReference type="Proteomes" id="UP000203562">
    <property type="component" value="Segment"/>
</dbReference>
<keyword evidence="19" id="KW-1185">Reference proteome</keyword>
<evidence type="ECO:0000313" key="19">
    <source>
        <dbReference type="Proteomes" id="UP000203562"/>
    </source>
</evidence>
<evidence type="ECO:0000259" key="15">
    <source>
        <dbReference type="PROSITE" id="PS51492"/>
    </source>
</evidence>
<evidence type="ECO:0000256" key="4">
    <source>
        <dbReference type="ARBA" id="ARBA00022695"/>
    </source>
</evidence>
<dbReference type="CDD" id="cd22792">
    <property type="entry name" value="OTU_RDRP-like"/>
    <property type="match status" value="1"/>
</dbReference>
<dbReference type="Pfam" id="PF01660">
    <property type="entry name" value="Vmethyltransf"/>
    <property type="match status" value="1"/>
</dbReference>
<evidence type="ECO:0000256" key="11">
    <source>
        <dbReference type="SAM" id="MobiDB-lite"/>
    </source>
</evidence>
<evidence type="ECO:0000259" key="14">
    <source>
        <dbReference type="PROSITE" id="PS51471"/>
    </source>
</evidence>
<dbReference type="GO" id="GO:0006351">
    <property type="term" value="P:DNA-templated transcription"/>
    <property type="evidence" value="ECO:0007669"/>
    <property type="project" value="InterPro"/>
</dbReference>
<dbReference type="Pfam" id="PF13532">
    <property type="entry name" value="2OG-FeII_Oxy_2"/>
    <property type="match status" value="1"/>
</dbReference>
<keyword evidence="5" id="KW-0547">Nucleotide-binding</keyword>
<feature type="domain" description="(+)RNA virus helicase C-terminal" evidence="16">
    <location>
        <begin position="1155"/>
        <end position="1440"/>
    </location>
</feature>
<feature type="domain" description="Alphavirus-like MT" evidence="17">
    <location>
        <begin position="63"/>
        <end position="254"/>
    </location>
</feature>
<keyword evidence="9" id="KW-0693">Viral RNA replication</keyword>
<gene>
    <name evidence="18" type="primary">ORF1</name>
</gene>
<dbReference type="PROSITE" id="PS51743">
    <property type="entry name" value="ALPHAVIRUS_MT"/>
    <property type="match status" value="1"/>
</dbReference>
<evidence type="ECO:0000259" key="16">
    <source>
        <dbReference type="PROSITE" id="PS51657"/>
    </source>
</evidence>
<dbReference type="InterPro" id="IPR027351">
    <property type="entry name" value="(+)RNA_virus_helicase_core_dom"/>
</dbReference>
<keyword evidence="2" id="KW-0696">RNA-directed RNA polymerase</keyword>
<dbReference type="Gene3D" id="2.60.120.590">
    <property type="entry name" value="Alpha-ketoglutarate-dependent dioxygenase AlkB-like"/>
    <property type="match status" value="1"/>
</dbReference>
<feature type="region of interest" description="Disordered" evidence="11">
    <location>
        <begin position="833"/>
        <end position="868"/>
    </location>
</feature>
<evidence type="ECO:0000259" key="13">
    <source>
        <dbReference type="PROSITE" id="PS50802"/>
    </source>
</evidence>
<dbReference type="Pfam" id="PF01443">
    <property type="entry name" value="Viral_helicase1"/>
    <property type="match status" value="1"/>
</dbReference>
<dbReference type="PROSITE" id="PS51471">
    <property type="entry name" value="FE2OG_OXY"/>
    <property type="match status" value="1"/>
</dbReference>
<organism evidence="18 19">
    <name type="scientific">Poplar mosaic virus</name>
    <dbReference type="NCBI Taxonomy" id="12166"/>
    <lineage>
        <taxon>Viruses</taxon>
        <taxon>Riboviria</taxon>
        <taxon>Orthornavirae</taxon>
        <taxon>Kitrinoviricota</taxon>
        <taxon>Alsuviricetes</taxon>
        <taxon>Tymovirales</taxon>
        <taxon>Betaflexiviridae</taxon>
        <taxon>Quinvirinae</taxon>
        <taxon>Carlavirus</taxon>
        <taxon>Carlavirus populi</taxon>
    </lineage>
</organism>
<dbReference type="EMBL" id="AY505475">
    <property type="protein sequence ID" value="AAR89414.1"/>
    <property type="molecule type" value="Genomic_RNA"/>
</dbReference>
<dbReference type="GO" id="GO:0003968">
    <property type="term" value="F:RNA-directed RNA polymerase activity"/>
    <property type="evidence" value="ECO:0007669"/>
    <property type="project" value="UniProtKB-KW"/>
</dbReference>
<dbReference type="SUPFAM" id="SSF51197">
    <property type="entry name" value="Clavaminate synthase-like"/>
    <property type="match status" value="1"/>
</dbReference>
<dbReference type="InterPro" id="IPR003323">
    <property type="entry name" value="OTU_dom"/>
</dbReference>
<feature type="domain" description="Peptidase C23" evidence="15">
    <location>
        <begin position="1007"/>
        <end position="1097"/>
    </location>
</feature>
<evidence type="ECO:0000256" key="8">
    <source>
        <dbReference type="ARBA" id="ARBA00022840"/>
    </source>
</evidence>
<dbReference type="PROSITE" id="PS51492">
    <property type="entry name" value="PEPTIDASE_C23"/>
    <property type="match status" value="1"/>
</dbReference>
<evidence type="ECO:0000256" key="3">
    <source>
        <dbReference type="ARBA" id="ARBA00022679"/>
    </source>
</evidence>
<dbReference type="RefSeq" id="NP_958171.1">
    <property type="nucleotide sequence ID" value="NC_005343.1"/>
</dbReference>
<keyword evidence="8" id="KW-0067">ATP-binding</keyword>
<feature type="domain" description="OTU" evidence="13">
    <location>
        <begin position="900"/>
        <end position="997"/>
    </location>
</feature>
<dbReference type="GO" id="GO:0003724">
    <property type="term" value="F:RNA helicase activity"/>
    <property type="evidence" value="ECO:0007669"/>
    <property type="project" value="UniProtKB-EC"/>
</dbReference>
<evidence type="ECO:0000256" key="9">
    <source>
        <dbReference type="ARBA" id="ARBA00022953"/>
    </source>
</evidence>
<dbReference type="InterPro" id="IPR037151">
    <property type="entry name" value="AlkB-like_sf"/>
</dbReference>
<dbReference type="GO" id="GO:0039694">
    <property type="term" value="P:viral RNA genome replication"/>
    <property type="evidence" value="ECO:0007669"/>
    <property type="project" value="InterPro"/>
</dbReference>
<proteinExistence type="inferred from homology"/>
<dbReference type="Gene3D" id="3.40.50.300">
    <property type="entry name" value="P-loop containing nucleotide triphosphate hydrolases"/>
    <property type="match status" value="1"/>
</dbReference>
<protein>
    <submittedName>
        <fullName evidence="18">Replicase</fullName>
    </submittedName>
</protein>
<dbReference type="SUPFAM" id="SSF56672">
    <property type="entry name" value="DNA/RNA polymerases"/>
    <property type="match status" value="1"/>
</dbReference>
<dbReference type="GeneID" id="2716686"/>
<evidence type="ECO:0000256" key="2">
    <source>
        <dbReference type="ARBA" id="ARBA00022484"/>
    </source>
</evidence>
<keyword evidence="6" id="KW-0378">Hydrolase</keyword>
<accession>Q6RBY9</accession>
<dbReference type="PROSITE" id="PS50802">
    <property type="entry name" value="OTU"/>
    <property type="match status" value="1"/>
</dbReference>
<evidence type="ECO:0000256" key="7">
    <source>
        <dbReference type="ARBA" id="ARBA00022806"/>
    </source>
</evidence>
<dbReference type="InterPro" id="IPR002588">
    <property type="entry name" value="Alphavirus-like_MT_dom"/>
</dbReference>
<dbReference type="InterPro" id="IPR027450">
    <property type="entry name" value="AlkB-like"/>
</dbReference>
<dbReference type="SUPFAM" id="SSF52540">
    <property type="entry name" value="P-loop containing nucleoside triphosphate hydrolases"/>
    <property type="match status" value="1"/>
</dbReference>
<dbReference type="PROSITE" id="PS50507">
    <property type="entry name" value="RDRP_SSRNA_POS"/>
    <property type="match status" value="1"/>
</dbReference>
<evidence type="ECO:0000256" key="6">
    <source>
        <dbReference type="ARBA" id="ARBA00022801"/>
    </source>
</evidence>
<dbReference type="GO" id="GO:0008174">
    <property type="term" value="F:mRNA methyltransferase activity"/>
    <property type="evidence" value="ECO:0007669"/>
    <property type="project" value="UniProtKB-UniRule"/>
</dbReference>
<dbReference type="GO" id="GO:0016556">
    <property type="term" value="P:mRNA modification"/>
    <property type="evidence" value="ECO:0007669"/>
    <property type="project" value="InterPro"/>
</dbReference>
<evidence type="ECO:0000256" key="5">
    <source>
        <dbReference type="ARBA" id="ARBA00022741"/>
    </source>
</evidence>
<dbReference type="GO" id="GO:0016817">
    <property type="term" value="F:hydrolase activity, acting on acid anhydrides"/>
    <property type="evidence" value="ECO:0007669"/>
    <property type="project" value="InterPro"/>
</dbReference>
<comment type="similarity">
    <text evidence="1">Belongs to the potexviruses/carlaviruses RNA replication protein family.</text>
</comment>
<reference evidence="18 19" key="1">
    <citation type="journal article" date="2004" name="Arch. Virol.">
        <title>Complete nucleotide sequence of the genomic RNA of poplar mosaic virus (Genus Carlavirus).</title>
        <authorList>
            <person name="Smith C.M."/>
            <person name="Campbell M.M."/>
        </authorList>
    </citation>
    <scope>NUCLEOTIDE SEQUENCE [LARGE SCALE GENOMIC DNA]</scope>
    <source>
        <strain evidence="18">PV-0341</strain>
    </source>
</reference>
<evidence type="ECO:0000259" key="17">
    <source>
        <dbReference type="PROSITE" id="PS51743"/>
    </source>
</evidence>
<feature type="domain" description="RdRp catalytic" evidence="12">
    <location>
        <begin position="1774"/>
        <end position="1881"/>
    </location>
</feature>
<comment type="catalytic activity">
    <reaction evidence="10">
        <text>ATP + H2O = ADP + phosphate + H(+)</text>
        <dbReference type="Rhea" id="RHEA:13065"/>
        <dbReference type="ChEBI" id="CHEBI:15377"/>
        <dbReference type="ChEBI" id="CHEBI:15378"/>
        <dbReference type="ChEBI" id="CHEBI:30616"/>
        <dbReference type="ChEBI" id="CHEBI:43474"/>
        <dbReference type="ChEBI" id="CHEBI:456216"/>
        <dbReference type="EC" id="3.6.4.13"/>
    </reaction>
</comment>
<evidence type="ECO:0000313" key="18">
    <source>
        <dbReference type="EMBL" id="AAR89414.1"/>
    </source>
</evidence>
<evidence type="ECO:0000256" key="10">
    <source>
        <dbReference type="ARBA" id="ARBA00047984"/>
    </source>
</evidence>
<dbReference type="GO" id="GO:0005524">
    <property type="term" value="F:ATP binding"/>
    <property type="evidence" value="ECO:0007669"/>
    <property type="project" value="UniProtKB-KW"/>
</dbReference>
<name>Q6RBY9_9VIRU</name>
<evidence type="ECO:0000256" key="1">
    <source>
        <dbReference type="ARBA" id="ARBA00008513"/>
    </source>
</evidence>
<dbReference type="CDD" id="cd23245">
    <property type="entry name" value="Betaflexiviridae_RdRp"/>
    <property type="match status" value="1"/>
</dbReference>
<keyword evidence="3" id="KW-0808">Transferase</keyword>
<dbReference type="InterPro" id="IPR007094">
    <property type="entry name" value="RNA-dir_pol_PSvirus"/>
</dbReference>
<dbReference type="InterPro" id="IPR043502">
    <property type="entry name" value="DNA/RNA_pol_sf"/>
</dbReference>
<dbReference type="Pfam" id="PF00978">
    <property type="entry name" value="RdRP_2"/>
    <property type="match status" value="1"/>
</dbReference>
<dbReference type="GO" id="GO:0006396">
    <property type="term" value="P:RNA processing"/>
    <property type="evidence" value="ECO:0007669"/>
    <property type="project" value="InterPro"/>
</dbReference>
<evidence type="ECO:0000259" key="12">
    <source>
        <dbReference type="PROSITE" id="PS50507"/>
    </source>
</evidence>
<dbReference type="InterPro" id="IPR027417">
    <property type="entry name" value="P-loop_NTPase"/>
</dbReference>
<feature type="domain" description="Fe2OG dioxygenase" evidence="14">
    <location>
        <begin position="732"/>
        <end position="823"/>
    </location>
</feature>
<keyword evidence="4" id="KW-0548">Nucleotidyltransferase</keyword>
<sequence length="1992" mass="224660">MALTYRSPIEEMLNSFTTIEQSLVSATALQGIRKEENNNYENFSYALPVKSKEKLVRSGIYLSPYSAMPHSHPVCKTLENYMLYRVLPGYLDSSFYFVGIKNSKLDFIKQRNSTLSMTIAINRYVTSADKLRYGSEFTCVRSKQSGGLLAKHGGFSSETLSTLVPSLISVKARKLFIHDELHYWSKNDLRCFLQVVKPEMVLATLVYPPELLAGSKISLNPWCYEFDIYKDRLLFYPDGVRSEGYNQPVGGGYLLKTSRIVLPNGDVYCVDLIHSKFAHHVIAITRGDRVVPCTRTFGDFDAISVESLVGVCGNVQACYPISYSTVSKIYRYLQTLVKPDGQSAMAKLGQIVAEPTGHEVKFVQDFSRFVIGTHSISSIIMPDYKKKIAGFLAGLLPHFASRMFAAYREVTLDNFISTLRPFSFIQPLSSLDESLWDELHFYDMSFDIEAHMDTPSKMDESFKKDGKKAIPDRDGEPYSMLVDAQSGHVDYIELEIRNLVAVLARYIARSFGNSQVCEFSFDMVADACKNVLLRSQGLGWLLLHELGREVIEMIQRKAGAYCAHLRVTFSSGSSDLTWFLSRKRGCRLYIKDYYHGAYFDHSDAFSAVLEDIQRWKIPAIKEGLPLVREIEVVAPTDAEMCKLLEERLKDPNMPPTAVSAEACACGANLGLGVFEGAEFVNILMPDKVGSRKCGWYSMDGSPYSYNGGSHTSQGWPEWIDVLLTLNGVGQVGYDCLLAQEYAQGGKLGFHRDDEPNLDVGASIFTVNLYGEATFMLKGKGHLTKLHLRPSQCFTMPHGFQESHKHAVEGCSKGRVSLTFRVLKKRGLALVRRLSSPEPANGPEGDDSSTASSAEADDGAKMVSAAGAHSRVPTVRSPMEVNYDLYGVPIEAETFEGLDRFKRVQVPGDGYCFWHSIGFLMGLEGTELKKICKRLSKDLIESDLSLAKQYEGATFAEAEVIASVVHHYDFSIQVYYPEDNVLWNLGVLAEKRSTLLFVKVCTLSPWFPKNDCVITATVEALGRSYADVFGVLSRVSNSHILAEVNSGEGVSSFILEEYFKLFGIQASIIWDGELICLNEIGREKKAFEIVEGHMTHLPARKAQNMPQLLSKNVEVFSRRALSILRKAGTEIHYNVSRRRACELADSLLQGSTGAICSATFNLCGSLIEHVEVKDHAREVTAVLGTFGAGKSRLFKEFISKSPGRCVTFVSPRKALAEAVKTEIFGESREGKKKGRNGKRDGKSANWNVFTFEVFLKMAAKSKPGQVVIIDEVQLYPPGYLDLALTLMRSDVNVFVVGDPCQSDYDSEKDRAVFEGVPSDISRLLANQTYKFVCRSRRFKNEIFIGRLPCKLQSSDCELREEYYCCSNFEDVDSLAEPYRKVFLVSSFDEKRIIRAHYPDPGVQCLTFGESTGMTFKYGTILITPGASKVNERRWLTCLSRFAYNVAFLNMSGVSYPTLVDMYSNRALGKFFCGRAGLDDLLEHLPGDPNFEDSFQHKIGKAAGLKEEKVAGDPWLKCMLDLSQEEDMEAEEVYEICCAEPWFKTHLPRSELESIRAGWVHKIMEKEAREVRIKDLITNQFTDQHSKNHGVKLTNAAERFETIYPRHRASDTATFLMAVKKRLRFSKPHIEMAKLREAELFGESMLKLFLKHVPLKEGHNCEFMERANRDFELKKTSKSAATIENHAQRSCRDWLADVGLVFMKSQLCTKWDNRFRNAKAAQSIVCFQHAVLCRFAPYMRYIEMKLNEVLPPNFYIHSGKSLEELDAWVKRYKFSGVCTESDYEAFDASQDQYIMAFELAVMKHLRLPADLIEDYKYIKTHLGSKLGSFAIMRFSGEASTFLFNTMANMLFTFMRYDMNGSEAVCFAGDDMCASKHLRVQSEHDKFLDKLKLKAKVQFTEKPTFCGWNLCPDGIYKKPQLVLERMCIARETNNLANCIDNYAIEVAFAYKMGERATNRMSEEELNSHYSCVRTIVQNKTLIKSDVWGVFSRGSE</sequence>